<gene>
    <name evidence="4" type="ORF">DPMN_189886</name>
</gene>
<evidence type="ECO:0000313" key="5">
    <source>
        <dbReference type="Proteomes" id="UP000828390"/>
    </source>
</evidence>
<evidence type="ECO:0000256" key="1">
    <source>
        <dbReference type="SAM" id="MobiDB-lite"/>
    </source>
</evidence>
<feature type="signal peptide" evidence="2">
    <location>
        <begin position="1"/>
        <end position="23"/>
    </location>
</feature>
<evidence type="ECO:0000256" key="2">
    <source>
        <dbReference type="SAM" id="SignalP"/>
    </source>
</evidence>
<evidence type="ECO:0000259" key="3">
    <source>
        <dbReference type="PROSITE" id="PS50041"/>
    </source>
</evidence>
<dbReference type="AlphaFoldDB" id="A0A9D4DWC1"/>
<dbReference type="InterPro" id="IPR016186">
    <property type="entry name" value="C-type_lectin-like/link_sf"/>
</dbReference>
<dbReference type="Proteomes" id="UP000828390">
    <property type="component" value="Unassembled WGS sequence"/>
</dbReference>
<dbReference type="OrthoDB" id="6058119at2759"/>
<reference evidence="4" key="2">
    <citation type="submission" date="2020-11" db="EMBL/GenBank/DDBJ databases">
        <authorList>
            <person name="McCartney M.A."/>
            <person name="Auch B."/>
            <person name="Kono T."/>
            <person name="Mallez S."/>
            <person name="Becker A."/>
            <person name="Gohl D.M."/>
            <person name="Silverstein K.A.T."/>
            <person name="Koren S."/>
            <person name="Bechman K.B."/>
            <person name="Herman A."/>
            <person name="Abrahante J.E."/>
            <person name="Garbe J."/>
        </authorList>
    </citation>
    <scope>NUCLEOTIDE SEQUENCE</scope>
    <source>
        <strain evidence="4">Duluth1</strain>
        <tissue evidence="4">Whole animal</tissue>
    </source>
</reference>
<comment type="caution">
    <text evidence="4">The sequence shown here is derived from an EMBL/GenBank/DDBJ whole genome shotgun (WGS) entry which is preliminary data.</text>
</comment>
<protein>
    <recommendedName>
        <fullName evidence="3">C-type lectin domain-containing protein</fullName>
    </recommendedName>
</protein>
<evidence type="ECO:0000313" key="4">
    <source>
        <dbReference type="EMBL" id="KAH3755197.1"/>
    </source>
</evidence>
<dbReference type="InterPro" id="IPR050111">
    <property type="entry name" value="C-type_lectin/snaclec_domain"/>
</dbReference>
<dbReference type="Pfam" id="PF00059">
    <property type="entry name" value="Lectin_C"/>
    <property type="match status" value="1"/>
</dbReference>
<dbReference type="SMART" id="SM00034">
    <property type="entry name" value="CLECT"/>
    <property type="match status" value="1"/>
</dbReference>
<name>A0A9D4DWC1_DREPO</name>
<feature type="chain" id="PRO_5038680240" description="C-type lectin domain-containing protein" evidence="2">
    <location>
        <begin position="24"/>
        <end position="338"/>
    </location>
</feature>
<dbReference type="Gene3D" id="3.10.100.10">
    <property type="entry name" value="Mannose-Binding Protein A, subunit A"/>
    <property type="match status" value="1"/>
</dbReference>
<proteinExistence type="predicted"/>
<organism evidence="4 5">
    <name type="scientific">Dreissena polymorpha</name>
    <name type="common">Zebra mussel</name>
    <name type="synonym">Mytilus polymorpha</name>
    <dbReference type="NCBI Taxonomy" id="45954"/>
    <lineage>
        <taxon>Eukaryota</taxon>
        <taxon>Metazoa</taxon>
        <taxon>Spiralia</taxon>
        <taxon>Lophotrochozoa</taxon>
        <taxon>Mollusca</taxon>
        <taxon>Bivalvia</taxon>
        <taxon>Autobranchia</taxon>
        <taxon>Heteroconchia</taxon>
        <taxon>Euheterodonta</taxon>
        <taxon>Imparidentia</taxon>
        <taxon>Neoheterodontei</taxon>
        <taxon>Myida</taxon>
        <taxon>Dreissenoidea</taxon>
        <taxon>Dreissenidae</taxon>
        <taxon>Dreissena</taxon>
    </lineage>
</organism>
<dbReference type="SUPFAM" id="SSF56436">
    <property type="entry name" value="C-type lectin-like"/>
    <property type="match status" value="1"/>
</dbReference>
<dbReference type="PANTHER" id="PTHR22803">
    <property type="entry name" value="MANNOSE, PHOSPHOLIPASE, LECTIN RECEPTOR RELATED"/>
    <property type="match status" value="1"/>
</dbReference>
<dbReference type="InterPro" id="IPR016187">
    <property type="entry name" value="CTDL_fold"/>
</dbReference>
<feature type="domain" description="C-type lectin" evidence="3">
    <location>
        <begin position="181"/>
        <end position="308"/>
    </location>
</feature>
<dbReference type="PROSITE" id="PS50041">
    <property type="entry name" value="C_TYPE_LECTIN_2"/>
    <property type="match status" value="1"/>
</dbReference>
<keyword evidence="5" id="KW-1185">Reference proteome</keyword>
<feature type="compositionally biased region" description="Low complexity" evidence="1">
    <location>
        <begin position="131"/>
        <end position="151"/>
    </location>
</feature>
<feature type="region of interest" description="Disordered" evidence="1">
    <location>
        <begin position="131"/>
        <end position="156"/>
    </location>
</feature>
<dbReference type="CDD" id="cd00037">
    <property type="entry name" value="CLECT"/>
    <property type="match status" value="1"/>
</dbReference>
<dbReference type="InterPro" id="IPR001304">
    <property type="entry name" value="C-type_lectin-like"/>
</dbReference>
<sequence length="338" mass="37435">MFRYLGIVITAFVTCCHVTLVMCDFPCMCTYAMETEVHAVKDAASKILGYLYEFDCKELYAVAANDSTWTAVAFKHQVGYIQKTKDHEIQQCPGSPDATDTVPTSGNPITLALTTAPPSTQFPTTVKISTAAPTTASPSTATHSSMHSTPAPEETTELQEYKCPFGVVEYALLHGGHVTVQNDSCFEIVSQPMTWNDSEHHCNANGGHLAYITSQSEENSIMTFLYKEGFKQSVWIGLTDQGKEENWFWTSGYPYAWANWFPFRYNSDTHNSEDCVALVPDMHVIFGIHTYGQWNDLQCTVLNPSLCRYDAHPIQQGTTTPHGLLGFLSNLAHSIALG</sequence>
<keyword evidence="2" id="KW-0732">Signal</keyword>
<dbReference type="EMBL" id="JAIWYP010000010">
    <property type="protein sequence ID" value="KAH3755197.1"/>
    <property type="molecule type" value="Genomic_DNA"/>
</dbReference>
<reference evidence="4" key="1">
    <citation type="journal article" date="2019" name="bioRxiv">
        <title>The Genome of the Zebra Mussel, Dreissena polymorpha: A Resource for Invasive Species Research.</title>
        <authorList>
            <person name="McCartney M.A."/>
            <person name="Auch B."/>
            <person name="Kono T."/>
            <person name="Mallez S."/>
            <person name="Zhang Y."/>
            <person name="Obille A."/>
            <person name="Becker A."/>
            <person name="Abrahante J.E."/>
            <person name="Garbe J."/>
            <person name="Badalamenti J.P."/>
            <person name="Herman A."/>
            <person name="Mangelson H."/>
            <person name="Liachko I."/>
            <person name="Sullivan S."/>
            <person name="Sone E.D."/>
            <person name="Koren S."/>
            <person name="Silverstein K.A.T."/>
            <person name="Beckman K.B."/>
            <person name="Gohl D.M."/>
        </authorList>
    </citation>
    <scope>NUCLEOTIDE SEQUENCE</scope>
    <source>
        <strain evidence="4">Duluth1</strain>
        <tissue evidence="4">Whole animal</tissue>
    </source>
</reference>
<accession>A0A9D4DWC1</accession>